<dbReference type="GO" id="GO:0003700">
    <property type="term" value="F:DNA-binding transcription factor activity"/>
    <property type="evidence" value="ECO:0007669"/>
    <property type="project" value="InterPro"/>
</dbReference>
<dbReference type="eggNOG" id="COG2207">
    <property type="taxonomic scope" value="Bacteria"/>
</dbReference>
<dbReference type="PROSITE" id="PS01124">
    <property type="entry name" value="HTH_ARAC_FAMILY_2"/>
    <property type="match status" value="1"/>
</dbReference>
<proteinExistence type="predicted"/>
<reference evidence="5 6" key="2">
    <citation type="journal article" date="2009" name="PLoS ONE">
        <title>The photosynthetic apparatus and its regulation in the aerobic gammaproteobacterium Congregibacter litoralis gen. nov., sp. nov.</title>
        <authorList>
            <person name="Spring S."/>
            <person name="Lunsdorf H."/>
            <person name="Fuchs B.M."/>
            <person name="Tindall B.J."/>
        </authorList>
    </citation>
    <scope>NUCLEOTIDE SEQUENCE [LARGE SCALE GENOMIC DNA]</scope>
    <source>
        <strain evidence="5">KT71</strain>
    </source>
</reference>
<dbReference type="SUPFAM" id="SSF46689">
    <property type="entry name" value="Homeodomain-like"/>
    <property type="match status" value="1"/>
</dbReference>
<keyword evidence="6" id="KW-1185">Reference proteome</keyword>
<dbReference type="GO" id="GO:0000976">
    <property type="term" value="F:transcription cis-regulatory region binding"/>
    <property type="evidence" value="ECO:0007669"/>
    <property type="project" value="TreeGrafter"/>
</dbReference>
<evidence type="ECO:0000256" key="3">
    <source>
        <dbReference type="ARBA" id="ARBA00023163"/>
    </source>
</evidence>
<dbReference type="Pfam" id="PF12833">
    <property type="entry name" value="HTH_18"/>
    <property type="match status" value="1"/>
</dbReference>
<feature type="domain" description="HTH araC/xylS-type" evidence="4">
    <location>
        <begin position="249"/>
        <end position="346"/>
    </location>
</feature>
<dbReference type="Pfam" id="PF12625">
    <property type="entry name" value="Arabinose_bd"/>
    <property type="match status" value="1"/>
</dbReference>
<dbReference type="SMART" id="SM00342">
    <property type="entry name" value="HTH_ARAC"/>
    <property type="match status" value="1"/>
</dbReference>
<dbReference type="EMBL" id="AAOA02000002">
    <property type="protein sequence ID" value="EAQ98150.1"/>
    <property type="molecule type" value="Genomic_DNA"/>
</dbReference>
<dbReference type="InterPro" id="IPR032687">
    <property type="entry name" value="AraC-type_N"/>
</dbReference>
<sequence length="350" mass="39050">MIAATPGQDAHAFLLPSTYSRIIARVARLQERDLGKLLMGTGLPEAILMPGDETFISGDQQLQIMKNGRELLGSADFGLRLGEQLQPSAHGPLGYLALCSPDLISALFALRDYLPLRMPWVAVDIAVSRERIHCELRLQMSIDDNAFAQVTVAECFAMVLQSFVEAVLRRPATEAIISFAHRPPPHEKFYDKFLHAPYRFGKGQTSYVLPGELANAANATSDNASYRLTQQLCNSLLEQTPRSSSSMADRVRTLMLLRPIDSIAEPDIARALFVSKRTLARRLEKEGTSYRALKDQFLAELARRYLQEPRQTVEGVAASLGYHDAAAFRKAFKRWTGMTPRLYRQRPAAS</sequence>
<organism evidence="5 6">
    <name type="scientific">Congregibacter litoralis KT71</name>
    <dbReference type="NCBI Taxonomy" id="314285"/>
    <lineage>
        <taxon>Bacteria</taxon>
        <taxon>Pseudomonadati</taxon>
        <taxon>Pseudomonadota</taxon>
        <taxon>Gammaproteobacteria</taxon>
        <taxon>Cellvibrionales</taxon>
        <taxon>Halieaceae</taxon>
        <taxon>Congregibacter</taxon>
    </lineage>
</organism>
<keyword evidence="3" id="KW-0804">Transcription</keyword>
<dbReference type="GO" id="GO:0005829">
    <property type="term" value="C:cytosol"/>
    <property type="evidence" value="ECO:0007669"/>
    <property type="project" value="TreeGrafter"/>
</dbReference>
<dbReference type="Gene3D" id="1.10.10.60">
    <property type="entry name" value="Homeodomain-like"/>
    <property type="match status" value="1"/>
</dbReference>
<dbReference type="Proteomes" id="UP000019205">
    <property type="component" value="Chromosome"/>
</dbReference>
<dbReference type="PANTHER" id="PTHR47894">
    <property type="entry name" value="HTH-TYPE TRANSCRIPTIONAL REGULATOR GADX"/>
    <property type="match status" value="1"/>
</dbReference>
<dbReference type="STRING" id="314285.KT71_02847"/>
<reference evidence="5 6" key="1">
    <citation type="journal article" date="2007" name="Proc. Natl. Acad. Sci. U.S.A.">
        <title>Characterization of a marine gammaproteobacterium capable of aerobic anoxygenic photosynthesis.</title>
        <authorList>
            <person name="Fuchs B.M."/>
            <person name="Spring S."/>
            <person name="Teeling H."/>
            <person name="Quast C."/>
            <person name="Wulf J."/>
            <person name="Schattenhofer M."/>
            <person name="Yan S."/>
            <person name="Ferriera S."/>
            <person name="Johnson J."/>
            <person name="Glockner F.O."/>
            <person name="Amann R."/>
        </authorList>
    </citation>
    <scope>NUCLEOTIDE SEQUENCE [LARGE SCALE GENOMIC DNA]</scope>
    <source>
        <strain evidence="5">KT71</strain>
    </source>
</reference>
<dbReference type="InterPro" id="IPR009057">
    <property type="entry name" value="Homeodomain-like_sf"/>
</dbReference>
<dbReference type="OrthoDB" id="5582699at2"/>
<name>A4A781_9GAMM</name>
<dbReference type="InterPro" id="IPR018060">
    <property type="entry name" value="HTH_AraC"/>
</dbReference>
<dbReference type="RefSeq" id="WP_008292972.1">
    <property type="nucleotide sequence ID" value="NZ_CM002299.1"/>
</dbReference>
<keyword evidence="2 5" id="KW-0238">DNA-binding</keyword>
<evidence type="ECO:0000313" key="6">
    <source>
        <dbReference type="Proteomes" id="UP000019205"/>
    </source>
</evidence>
<evidence type="ECO:0000256" key="1">
    <source>
        <dbReference type="ARBA" id="ARBA00023015"/>
    </source>
</evidence>
<dbReference type="AlphaFoldDB" id="A4A781"/>
<keyword evidence="1" id="KW-0805">Transcription regulation</keyword>
<evidence type="ECO:0000259" key="4">
    <source>
        <dbReference type="PROSITE" id="PS01124"/>
    </source>
</evidence>
<comment type="caution">
    <text evidence="5">The sequence shown here is derived from an EMBL/GenBank/DDBJ whole genome shotgun (WGS) entry which is preliminary data.</text>
</comment>
<protein>
    <submittedName>
        <fullName evidence="5">AraC-type DNA-binding protein domain protein-containing protein</fullName>
    </submittedName>
</protein>
<dbReference type="HOGENOM" id="CLU_047522_3_0_6"/>
<accession>A4A781</accession>
<evidence type="ECO:0000313" key="5">
    <source>
        <dbReference type="EMBL" id="EAQ98150.1"/>
    </source>
</evidence>
<gene>
    <name evidence="5" type="ORF">KT71_02847</name>
</gene>
<evidence type="ECO:0000256" key="2">
    <source>
        <dbReference type="ARBA" id="ARBA00023125"/>
    </source>
</evidence>
<dbReference type="PANTHER" id="PTHR47894:SF1">
    <property type="entry name" value="HTH-TYPE TRANSCRIPTIONAL REGULATOR VQSM"/>
    <property type="match status" value="1"/>
</dbReference>